<dbReference type="Gene3D" id="1.10.260.40">
    <property type="entry name" value="lambda repressor-like DNA-binding domains"/>
    <property type="match status" value="2"/>
</dbReference>
<accession>A0ABZ0KS19</accession>
<evidence type="ECO:0000256" key="1">
    <source>
        <dbReference type="SAM" id="MobiDB-lite"/>
    </source>
</evidence>
<reference evidence="3 4" key="2">
    <citation type="journal article" date="2024" name="Microb. Biotechnol.">
        <title>The involvement of multiple ABC transporters in daunorubicin efflux in Streptomyces coeruleorubidus.</title>
        <authorList>
            <person name="Dong J."/>
            <person name="Ning J."/>
            <person name="Tian Y."/>
            <person name="Li H."/>
            <person name="Chen H."/>
            <person name="Guan W."/>
        </authorList>
    </citation>
    <scope>NUCLEOTIDE SEQUENCE [LARGE SCALE GENOMIC DNA]</scope>
    <source>
        <strain evidence="3 4">CICC 11043</strain>
    </source>
</reference>
<dbReference type="InterPro" id="IPR010982">
    <property type="entry name" value="Lambda_DNA-bd_dom_sf"/>
</dbReference>
<dbReference type="SUPFAM" id="SSF47413">
    <property type="entry name" value="lambda repressor-like DNA-binding domains"/>
    <property type="match status" value="1"/>
</dbReference>
<protein>
    <recommendedName>
        <fullName evidence="2">HTH cro/C1-type domain-containing protein</fullName>
    </recommendedName>
</protein>
<keyword evidence="4" id="KW-1185">Reference proteome</keyword>
<evidence type="ECO:0000313" key="3">
    <source>
        <dbReference type="EMBL" id="WOT40613.1"/>
    </source>
</evidence>
<sequence>MGESRPGGRGLIAERLDALIRAGHAAGGGPRSEREIARSSREHAKAHPGAPTVSHQTVANIRDGVVRNPGVDSLRALANVFGVKLGYFLEEEEPVAQQPEGGTEPPTLPTSAALNLAARLNRLFETIHPKGRGAYSSREVAEALVERGAKINESQVEHLRKGMWDSTSYEHFEALASFFGVPIAYFSNDGVAAQVSVDLDLVDALKAQDVGPRQIALRAVADLDDEALEALVPVIEHLRQASNRQRM</sequence>
<keyword evidence="3" id="KW-0614">Plasmid</keyword>
<name>A0ABZ0KS19_STRC4</name>
<dbReference type="EMBL" id="CP137525">
    <property type="protein sequence ID" value="WOT40613.1"/>
    <property type="molecule type" value="Genomic_DNA"/>
</dbReference>
<dbReference type="RefSeq" id="WP_317928284.1">
    <property type="nucleotide sequence ID" value="NZ_CP137525.1"/>
</dbReference>
<feature type="compositionally biased region" description="Basic and acidic residues" evidence="1">
    <location>
        <begin position="31"/>
        <end position="45"/>
    </location>
</feature>
<evidence type="ECO:0000259" key="2">
    <source>
        <dbReference type="PROSITE" id="PS50943"/>
    </source>
</evidence>
<dbReference type="InterPro" id="IPR001387">
    <property type="entry name" value="Cro/C1-type_HTH"/>
</dbReference>
<feature type="region of interest" description="Disordered" evidence="1">
    <location>
        <begin position="23"/>
        <end position="53"/>
    </location>
</feature>
<proteinExistence type="predicted"/>
<gene>
    <name evidence="3" type="ORF">R5U08_41700</name>
</gene>
<evidence type="ECO:0000313" key="4">
    <source>
        <dbReference type="Proteomes" id="UP001305002"/>
    </source>
</evidence>
<dbReference type="PROSITE" id="PS50943">
    <property type="entry name" value="HTH_CROC1"/>
    <property type="match status" value="1"/>
</dbReference>
<feature type="domain" description="HTH cro/C1-type" evidence="2">
    <location>
        <begin position="53"/>
        <end position="88"/>
    </location>
</feature>
<organism evidence="3 4">
    <name type="scientific">Streptomyces coeruleorubidus</name>
    <dbReference type="NCBI Taxonomy" id="116188"/>
    <lineage>
        <taxon>Bacteria</taxon>
        <taxon>Bacillati</taxon>
        <taxon>Actinomycetota</taxon>
        <taxon>Actinomycetes</taxon>
        <taxon>Kitasatosporales</taxon>
        <taxon>Streptomycetaceae</taxon>
        <taxon>Streptomyces</taxon>
    </lineage>
</organism>
<geneLocation type="plasmid" evidence="3 4">
    <name>unnamed</name>
</geneLocation>
<reference evidence="3 4" key="1">
    <citation type="journal article" date="2021" name="J. Microbiol. Biotechnol.">
        <title>An Efficient Markerless Deletion System Suitable for the Industrial Strains of Streptomyces.</title>
        <authorList>
            <person name="Dong J."/>
            <person name="Wei J."/>
            <person name="Li H."/>
            <person name="Zhao S."/>
            <person name="Guan W."/>
        </authorList>
    </citation>
    <scope>NUCLEOTIDE SEQUENCE [LARGE SCALE GENOMIC DNA]</scope>
    <source>
        <strain evidence="3 4">CICC 11043</strain>
    </source>
</reference>
<dbReference type="Proteomes" id="UP001305002">
    <property type="component" value="Plasmid unnamed"/>
</dbReference>